<feature type="compositionally biased region" description="Low complexity" evidence="7">
    <location>
        <begin position="153"/>
        <end position="164"/>
    </location>
</feature>
<accession>A0ABP6R9A4</accession>
<organism evidence="8 9">
    <name type="scientific">Nesterenkonia halobia</name>
    <dbReference type="NCBI Taxonomy" id="37922"/>
    <lineage>
        <taxon>Bacteria</taxon>
        <taxon>Bacillati</taxon>
        <taxon>Actinomycetota</taxon>
        <taxon>Actinomycetes</taxon>
        <taxon>Micrococcales</taxon>
        <taxon>Micrococcaceae</taxon>
        <taxon>Nesterenkonia</taxon>
    </lineage>
</organism>
<dbReference type="PANTHER" id="PTHR34584:SF1">
    <property type="entry name" value="NA(+)_H(+) ANTIPORTER SUBUNIT E1"/>
    <property type="match status" value="1"/>
</dbReference>
<keyword evidence="3" id="KW-1003">Cell membrane</keyword>
<evidence type="ECO:0000313" key="9">
    <source>
        <dbReference type="Proteomes" id="UP001501736"/>
    </source>
</evidence>
<evidence type="ECO:0000256" key="3">
    <source>
        <dbReference type="ARBA" id="ARBA00022475"/>
    </source>
</evidence>
<evidence type="ECO:0000256" key="6">
    <source>
        <dbReference type="ARBA" id="ARBA00023136"/>
    </source>
</evidence>
<gene>
    <name evidence="8" type="ORF">GCM10020260_03390</name>
</gene>
<keyword evidence="9" id="KW-1185">Reference proteome</keyword>
<comment type="similarity">
    <text evidence="2">Belongs to the CPA3 antiporters (TC 2.A.63) subunit E family.</text>
</comment>
<evidence type="ECO:0000256" key="1">
    <source>
        <dbReference type="ARBA" id="ARBA00004651"/>
    </source>
</evidence>
<dbReference type="PANTHER" id="PTHR34584">
    <property type="entry name" value="NA(+)/H(+) ANTIPORTER SUBUNIT E1"/>
    <property type="match status" value="1"/>
</dbReference>
<sequence>MNSWLTWPVRMIGFLLWYAKEFLLANLQVTADILRPSARMRTDPAIVAVPAASRTASEYTLISSLITLTPGTLTITYSRDHAVLYVHGMFAASRDGLAEEIQEMEDRLLRAMRREPGDLSRPLARPTVRPAEDAAAGVGDGADDRADDRADVRAGGASAGTAESESTENDAGRPAGGDA</sequence>
<comment type="caution">
    <text evidence="8">The sequence shown here is derived from an EMBL/GenBank/DDBJ whole genome shotgun (WGS) entry which is preliminary data.</text>
</comment>
<name>A0ABP6R9A4_9MICC</name>
<reference evidence="9" key="1">
    <citation type="journal article" date="2019" name="Int. J. Syst. Evol. Microbiol.">
        <title>The Global Catalogue of Microorganisms (GCM) 10K type strain sequencing project: providing services to taxonomists for standard genome sequencing and annotation.</title>
        <authorList>
            <consortium name="The Broad Institute Genomics Platform"/>
            <consortium name="The Broad Institute Genome Sequencing Center for Infectious Disease"/>
            <person name="Wu L."/>
            <person name="Ma J."/>
        </authorList>
    </citation>
    <scope>NUCLEOTIDE SEQUENCE [LARGE SCALE GENOMIC DNA]</scope>
    <source>
        <strain evidence="9">JCM 11483</strain>
    </source>
</reference>
<protein>
    <submittedName>
        <fullName evidence="8">Uncharacterized protein</fullName>
    </submittedName>
</protein>
<dbReference type="EMBL" id="BAAAYG010000002">
    <property type="protein sequence ID" value="GAA3279859.1"/>
    <property type="molecule type" value="Genomic_DNA"/>
</dbReference>
<proteinExistence type="inferred from homology"/>
<feature type="region of interest" description="Disordered" evidence="7">
    <location>
        <begin position="115"/>
        <end position="179"/>
    </location>
</feature>
<evidence type="ECO:0000256" key="7">
    <source>
        <dbReference type="SAM" id="MobiDB-lite"/>
    </source>
</evidence>
<keyword evidence="6" id="KW-0472">Membrane</keyword>
<evidence type="ECO:0000256" key="4">
    <source>
        <dbReference type="ARBA" id="ARBA00022692"/>
    </source>
</evidence>
<dbReference type="RefSeq" id="WP_344717497.1">
    <property type="nucleotide sequence ID" value="NZ_BAAAYG010000002.1"/>
</dbReference>
<keyword evidence="4" id="KW-0812">Transmembrane</keyword>
<comment type="subcellular location">
    <subcellularLocation>
        <location evidence="1">Cell membrane</location>
        <topology evidence="1">Multi-pass membrane protein</topology>
    </subcellularLocation>
</comment>
<evidence type="ECO:0000256" key="2">
    <source>
        <dbReference type="ARBA" id="ARBA00006228"/>
    </source>
</evidence>
<evidence type="ECO:0000313" key="8">
    <source>
        <dbReference type="EMBL" id="GAA3279859.1"/>
    </source>
</evidence>
<dbReference type="InterPro" id="IPR002758">
    <property type="entry name" value="Cation_antiport_E"/>
</dbReference>
<dbReference type="Proteomes" id="UP001501736">
    <property type="component" value="Unassembled WGS sequence"/>
</dbReference>
<evidence type="ECO:0000256" key="5">
    <source>
        <dbReference type="ARBA" id="ARBA00022989"/>
    </source>
</evidence>
<feature type="compositionally biased region" description="Basic and acidic residues" evidence="7">
    <location>
        <begin position="142"/>
        <end position="152"/>
    </location>
</feature>
<dbReference type="Pfam" id="PF01899">
    <property type="entry name" value="MNHE"/>
    <property type="match status" value="1"/>
</dbReference>
<keyword evidence="5" id="KW-1133">Transmembrane helix</keyword>